<dbReference type="Proteomes" id="UP000238479">
    <property type="component" value="Chromosome 6"/>
</dbReference>
<dbReference type="EMBL" id="PDCK01000044">
    <property type="protein sequence ID" value="PRQ22627.1"/>
    <property type="molecule type" value="Genomic_DNA"/>
</dbReference>
<evidence type="ECO:0000259" key="14">
    <source>
        <dbReference type="Pfam" id="PF05922"/>
    </source>
</evidence>
<keyword evidence="4" id="KW-0052">Apoplast</keyword>
<dbReference type="EC" id="3.4.14.10" evidence="15"/>
<keyword evidence="6 11" id="KW-0732">Signal</keyword>
<sequence>MATFLSISLIFIFFFISQIESEPLDQTVKTFIFRIDRFSKPSIFQSHYHWYTSEFADPPQILHVYDTVFHGFSATLSPDQVASLSQHPAVLHVFEDRRRQLHTTRSPQFLGLRNQKGLWSESDYGSDVIVGVFDTGVWPERRSFSDRNLGPVPKRWRGVCETGVKFTARNCNKKVIGARFFIKGHEAAANAGGPITAINGSVEFRSPRDADGHGLTRRPPPPGVAPKSRLAVYKVCWKDSGCFDSDILAAFDAAVNDGVDVISISIGGGDGISSPYYLDPIAIGSFGAVSHGVFVSASAGNDGPNGMSVTNLAPWLTTVGAGTIDRNFPAVVVLGDGRRLSGVSLYAGAPLKGKMYPLVYPGKSGMLSTSLCMENSLDPRQVRGKIVICDRGNNPRVAKGMVVKKAGGVGMILANGISNGEGLVGDAHLLPTAAVGADEGDAVKAYVSSTKTPSATIDFQGTVIGIKPAPVVASFSGRGPNGLNPEILKPDLIAPGVNISRCLDRRGGPNRVGCG</sequence>
<evidence type="ECO:0000256" key="3">
    <source>
        <dbReference type="ARBA" id="ARBA00011073"/>
    </source>
</evidence>
<protein>
    <submittedName>
        <fullName evidence="15">Putative tripeptidyl-peptidase II</fullName>
        <ecNumber evidence="15">3.4.14.10</ecNumber>
    </submittedName>
</protein>
<keyword evidence="8" id="KW-0720">Serine protease</keyword>
<dbReference type="GO" id="GO:0004252">
    <property type="term" value="F:serine-type endopeptidase activity"/>
    <property type="evidence" value="ECO:0007669"/>
    <property type="project" value="InterPro"/>
</dbReference>
<evidence type="ECO:0000256" key="9">
    <source>
        <dbReference type="ARBA" id="ARBA00023180"/>
    </source>
</evidence>
<evidence type="ECO:0000256" key="11">
    <source>
        <dbReference type="SAM" id="SignalP"/>
    </source>
</evidence>
<evidence type="ECO:0000313" key="16">
    <source>
        <dbReference type="Proteomes" id="UP000238479"/>
    </source>
</evidence>
<evidence type="ECO:0000313" key="15">
    <source>
        <dbReference type="EMBL" id="PRQ22627.1"/>
    </source>
</evidence>
<dbReference type="CDD" id="cd02120">
    <property type="entry name" value="PA_subtilisin_like"/>
    <property type="match status" value="1"/>
</dbReference>
<feature type="chain" id="PRO_5015184630" evidence="11">
    <location>
        <begin position="22"/>
        <end position="515"/>
    </location>
</feature>
<feature type="domain" description="PA" evidence="13">
    <location>
        <begin position="356"/>
        <end position="442"/>
    </location>
</feature>
<evidence type="ECO:0000259" key="12">
    <source>
        <dbReference type="Pfam" id="PF00082"/>
    </source>
</evidence>
<dbReference type="FunFam" id="3.50.30.30:FF:000005">
    <property type="entry name" value="subtilisin-like protease SBT1.5"/>
    <property type="match status" value="1"/>
</dbReference>
<dbReference type="GO" id="GO:0009610">
    <property type="term" value="P:response to symbiotic fungus"/>
    <property type="evidence" value="ECO:0007669"/>
    <property type="project" value="UniProtKB-ARBA"/>
</dbReference>
<dbReference type="Pfam" id="PF00082">
    <property type="entry name" value="Peptidase_S8"/>
    <property type="match status" value="1"/>
</dbReference>
<comment type="caution">
    <text evidence="15">The sequence shown here is derived from an EMBL/GenBank/DDBJ whole genome shotgun (WGS) entry which is preliminary data.</text>
</comment>
<evidence type="ECO:0000256" key="4">
    <source>
        <dbReference type="ARBA" id="ARBA00022523"/>
    </source>
</evidence>
<evidence type="ECO:0000256" key="10">
    <source>
        <dbReference type="PROSITE-ProRule" id="PRU01240"/>
    </source>
</evidence>
<keyword evidence="5" id="KW-0645">Protease</keyword>
<dbReference type="SUPFAM" id="SSF52743">
    <property type="entry name" value="Subtilisin-like"/>
    <property type="match status" value="1"/>
</dbReference>
<keyword evidence="16" id="KW-1185">Reference proteome</keyword>
<evidence type="ECO:0000259" key="13">
    <source>
        <dbReference type="Pfam" id="PF02225"/>
    </source>
</evidence>
<reference evidence="15 16" key="1">
    <citation type="journal article" date="2018" name="Nat. Genet.">
        <title>The Rosa genome provides new insights in the design of modern roses.</title>
        <authorList>
            <person name="Bendahmane M."/>
        </authorList>
    </citation>
    <scope>NUCLEOTIDE SEQUENCE [LARGE SCALE GENOMIC DNA]</scope>
    <source>
        <strain evidence="16">cv. Old Blush</strain>
    </source>
</reference>
<dbReference type="PANTHER" id="PTHR10795">
    <property type="entry name" value="PROPROTEIN CONVERTASE SUBTILISIN/KEXIN"/>
    <property type="match status" value="1"/>
</dbReference>
<dbReference type="STRING" id="74649.A0A2P6PL20"/>
<comment type="caution">
    <text evidence="10">Lacks conserved residue(s) required for the propagation of feature annotation.</text>
</comment>
<dbReference type="Pfam" id="PF05922">
    <property type="entry name" value="Inhibitor_I9"/>
    <property type="match status" value="1"/>
</dbReference>
<dbReference type="InterPro" id="IPR045051">
    <property type="entry name" value="SBT"/>
</dbReference>
<name>A0A2P6PL20_ROSCH</name>
<gene>
    <name evidence="15" type="ORF">RchiOBHm_Chr6g0252361</name>
</gene>
<dbReference type="InterPro" id="IPR034197">
    <property type="entry name" value="Peptidases_S8_3"/>
</dbReference>
<dbReference type="SUPFAM" id="SSF52025">
    <property type="entry name" value="PA domain"/>
    <property type="match status" value="1"/>
</dbReference>
<dbReference type="Gramene" id="PRQ22627">
    <property type="protein sequence ID" value="PRQ22627"/>
    <property type="gene ID" value="RchiOBHm_Chr6g0252361"/>
</dbReference>
<comment type="similarity">
    <text evidence="3 10">Belongs to the peptidase S8 family.</text>
</comment>
<keyword evidence="9" id="KW-0325">Glycoprotein</keyword>
<evidence type="ECO:0000256" key="7">
    <source>
        <dbReference type="ARBA" id="ARBA00022801"/>
    </source>
</evidence>
<evidence type="ECO:0000256" key="5">
    <source>
        <dbReference type="ARBA" id="ARBA00022670"/>
    </source>
</evidence>
<feature type="signal peptide" evidence="11">
    <location>
        <begin position="1"/>
        <end position="21"/>
    </location>
</feature>
<dbReference type="GO" id="GO:0048046">
    <property type="term" value="C:apoplast"/>
    <property type="evidence" value="ECO:0007669"/>
    <property type="project" value="UniProtKB-SubCell"/>
</dbReference>
<dbReference type="Gene3D" id="3.30.70.80">
    <property type="entry name" value="Peptidase S8 propeptide/proteinase inhibitor I9"/>
    <property type="match status" value="1"/>
</dbReference>
<dbReference type="GO" id="GO:0006508">
    <property type="term" value="P:proteolysis"/>
    <property type="evidence" value="ECO:0007669"/>
    <property type="project" value="UniProtKB-KW"/>
</dbReference>
<proteinExistence type="inferred from homology"/>
<dbReference type="InterPro" id="IPR036852">
    <property type="entry name" value="Peptidase_S8/S53_dom_sf"/>
</dbReference>
<accession>A0A2P6PL20</accession>
<dbReference type="OMA" id="QVITHAP"/>
<dbReference type="InterPro" id="IPR037045">
    <property type="entry name" value="S8pro/Inhibitor_I9_sf"/>
</dbReference>
<dbReference type="PROSITE" id="PS51892">
    <property type="entry name" value="SUBTILASE"/>
    <property type="match status" value="1"/>
</dbReference>
<comment type="function">
    <text evidence="1">Required for arbuscular mycorrhiza (AM) development during AM symbiosis with AM fungi (e.g. Glomeromycota intraradices).</text>
</comment>
<dbReference type="Pfam" id="PF02225">
    <property type="entry name" value="PA"/>
    <property type="match status" value="1"/>
</dbReference>
<dbReference type="GO" id="GO:0008240">
    <property type="term" value="F:tripeptidyl-peptidase activity"/>
    <property type="evidence" value="ECO:0007669"/>
    <property type="project" value="UniProtKB-EC"/>
</dbReference>
<comment type="subcellular location">
    <subcellularLocation>
        <location evidence="2">Secreted</location>
        <location evidence="2">Extracellular space</location>
        <location evidence="2">Apoplast</location>
    </subcellularLocation>
</comment>
<feature type="domain" description="Inhibitor I9" evidence="14">
    <location>
        <begin position="39"/>
        <end position="102"/>
    </location>
</feature>
<dbReference type="InterPro" id="IPR003137">
    <property type="entry name" value="PA_domain"/>
</dbReference>
<feature type="domain" description="Peptidase S8/S53" evidence="12">
    <location>
        <begin position="125"/>
        <end position="500"/>
    </location>
</feature>
<dbReference type="Gene3D" id="3.50.30.30">
    <property type="match status" value="1"/>
</dbReference>
<dbReference type="InterPro" id="IPR046450">
    <property type="entry name" value="PA_dom_sf"/>
</dbReference>
<organism evidence="15 16">
    <name type="scientific">Rosa chinensis</name>
    <name type="common">China rose</name>
    <dbReference type="NCBI Taxonomy" id="74649"/>
    <lineage>
        <taxon>Eukaryota</taxon>
        <taxon>Viridiplantae</taxon>
        <taxon>Streptophyta</taxon>
        <taxon>Embryophyta</taxon>
        <taxon>Tracheophyta</taxon>
        <taxon>Spermatophyta</taxon>
        <taxon>Magnoliopsida</taxon>
        <taxon>eudicotyledons</taxon>
        <taxon>Gunneridae</taxon>
        <taxon>Pentapetalae</taxon>
        <taxon>rosids</taxon>
        <taxon>fabids</taxon>
        <taxon>Rosales</taxon>
        <taxon>Rosaceae</taxon>
        <taxon>Rosoideae</taxon>
        <taxon>Rosoideae incertae sedis</taxon>
        <taxon>Rosa</taxon>
    </lineage>
</organism>
<dbReference type="InterPro" id="IPR010259">
    <property type="entry name" value="S8pro/Inhibitor_I9"/>
</dbReference>
<dbReference type="SUPFAM" id="SSF54897">
    <property type="entry name" value="Protease propeptides/inhibitors"/>
    <property type="match status" value="1"/>
</dbReference>
<dbReference type="InterPro" id="IPR000209">
    <property type="entry name" value="Peptidase_S8/S53_dom"/>
</dbReference>
<keyword evidence="7 15" id="KW-0378">Hydrolase</keyword>
<dbReference type="AlphaFoldDB" id="A0A2P6PL20"/>
<evidence type="ECO:0000256" key="8">
    <source>
        <dbReference type="ARBA" id="ARBA00022825"/>
    </source>
</evidence>
<evidence type="ECO:0000256" key="2">
    <source>
        <dbReference type="ARBA" id="ARBA00004271"/>
    </source>
</evidence>
<dbReference type="CDD" id="cd04852">
    <property type="entry name" value="Peptidases_S8_3"/>
    <property type="match status" value="1"/>
</dbReference>
<evidence type="ECO:0000256" key="1">
    <source>
        <dbReference type="ARBA" id="ARBA00002076"/>
    </source>
</evidence>
<evidence type="ECO:0000256" key="6">
    <source>
        <dbReference type="ARBA" id="ARBA00022729"/>
    </source>
</evidence>
<dbReference type="Gene3D" id="3.40.50.200">
    <property type="entry name" value="Peptidase S8/S53 domain"/>
    <property type="match status" value="2"/>
</dbReference>